<proteinExistence type="predicted"/>
<sequence>MENNSEHQQQQSAPSSLQNQQQSSSDSTDTSTENQSLAQQQVMCEDGGLNHSCEVCMAEAWWKTWKMASYQHNLFQQQQQQSPENSQQTVAEDESQQQEGYIGSFSSEAANTGMPENNSQFAQRFATAQCRANGMVDNSRQADFSMPKLKEFFEIQKALGVPNFPENFDDFWLLVVKARLFNVFKYKGPEVYNRIVLKIREIVRKVMAQVEERESREQQLLQ</sequence>
<dbReference type="Proteomes" id="UP000887574">
    <property type="component" value="Unplaced"/>
</dbReference>
<name>A0A915E105_9BILA</name>
<feature type="compositionally biased region" description="Low complexity" evidence="1">
    <location>
        <begin position="8"/>
        <end position="36"/>
    </location>
</feature>
<protein>
    <submittedName>
        <fullName evidence="3">Uncharacterized protein</fullName>
    </submittedName>
</protein>
<reference evidence="3" key="1">
    <citation type="submission" date="2022-11" db="UniProtKB">
        <authorList>
            <consortium name="WormBaseParasite"/>
        </authorList>
    </citation>
    <scope>IDENTIFICATION</scope>
</reference>
<evidence type="ECO:0000256" key="1">
    <source>
        <dbReference type="SAM" id="MobiDB-lite"/>
    </source>
</evidence>
<feature type="region of interest" description="Disordered" evidence="1">
    <location>
        <begin position="76"/>
        <end position="99"/>
    </location>
</feature>
<dbReference type="AlphaFoldDB" id="A0A915E105"/>
<accession>A0A915E105</accession>
<evidence type="ECO:0000313" key="3">
    <source>
        <dbReference type="WBParaSite" id="jg25802"/>
    </source>
</evidence>
<organism evidence="2 3">
    <name type="scientific">Ditylenchus dipsaci</name>
    <dbReference type="NCBI Taxonomy" id="166011"/>
    <lineage>
        <taxon>Eukaryota</taxon>
        <taxon>Metazoa</taxon>
        <taxon>Ecdysozoa</taxon>
        <taxon>Nematoda</taxon>
        <taxon>Chromadorea</taxon>
        <taxon>Rhabditida</taxon>
        <taxon>Tylenchina</taxon>
        <taxon>Tylenchomorpha</taxon>
        <taxon>Sphaerularioidea</taxon>
        <taxon>Anguinidae</taxon>
        <taxon>Anguininae</taxon>
        <taxon>Ditylenchus</taxon>
    </lineage>
</organism>
<keyword evidence="2" id="KW-1185">Reference proteome</keyword>
<feature type="region of interest" description="Disordered" evidence="1">
    <location>
        <begin position="1"/>
        <end position="36"/>
    </location>
</feature>
<evidence type="ECO:0000313" key="2">
    <source>
        <dbReference type="Proteomes" id="UP000887574"/>
    </source>
</evidence>
<dbReference type="WBParaSite" id="jg25802">
    <property type="protein sequence ID" value="jg25802"/>
    <property type="gene ID" value="jg25802"/>
</dbReference>
<feature type="compositionally biased region" description="Low complexity" evidence="1">
    <location>
        <begin position="76"/>
        <end position="88"/>
    </location>
</feature>